<dbReference type="GeneID" id="85306831"/>
<dbReference type="SUPFAM" id="SSF50978">
    <property type="entry name" value="WD40 repeat-like"/>
    <property type="match status" value="1"/>
</dbReference>
<evidence type="ECO:0000313" key="5">
    <source>
        <dbReference type="Proteomes" id="UP001244011"/>
    </source>
</evidence>
<sequence>MDLRFLLPRESQLQRETPNPPSCLLPTRSDAGYGSAFEPPEKLFRNPLSRASIYGLLPLLDGNRSSERIQSSENEDDSNVFLRLDADGLPREPVTLSRSTSSSRPTLPKSFSPGSGTKHSRRHKSDAGLISLRKNPLRLPDRFVPFRDHATLTTDIFRTSKPVDQLTPPEKLLRNGDATPDAFDSGRSRANQIAFNFRVLSRSDPGVRSGGSILSPISRNVIGFTERQVSAGAVWAVGGVAPSETAANSGRDQLVQRGMNARLFSASLPPRHKGKADSEKHEARLASALQLDRVQRVLEFSPPSNSSSRSCRKPRASLARLKTFWDGTQWVNPVSHRPSVLKTRRISATPFRVLDAPDLRDDFYCSLLAYSPNSHILAVGLGNKVHGWSLERGGALLDAGGNDNAWLTSIAFSSTQGCKCILAIGRSNCKLTFLSIYDSNRPAPQDGVVPRIEIRQPAPISSLSWKPTCTVRTSRNPFNSDPSLVKTEELLAGDNTGRVWYYYVEWPESWECERDNWRGEVVLLAVIRLHTQQICGLAWSPTGHQFVTGANDNLCCLVDASKIMDRWDQALRDLSLTAEVTEDGNRSEAGSSRTPMTLPRAVELRPGDETHLWPHEAAVKAIAFCPWQEGLVATGGGFGDKSIHFFHATSGTLLATIAVAAQVTSLIWSTTRREIVATLGYAEPEHKYRIAVFSWPECQLVAAVQWEQGHRALHAIAYPNEPKGLCGIPNSGKVRSQNQATTNGCIVILASDNTVNFHEVWSSNQKSTVGGTSMLGGSDILEALEGIDKEGDVIR</sequence>
<evidence type="ECO:0000256" key="2">
    <source>
        <dbReference type="ARBA" id="ARBA00022737"/>
    </source>
</evidence>
<dbReference type="SMART" id="SM00320">
    <property type="entry name" value="WD40"/>
    <property type="match status" value="3"/>
</dbReference>
<dbReference type="EMBL" id="MU838997">
    <property type="protein sequence ID" value="KAK1772896.1"/>
    <property type="molecule type" value="Genomic_DNA"/>
</dbReference>
<reference evidence="4" key="1">
    <citation type="submission" date="2023-06" db="EMBL/GenBank/DDBJ databases">
        <title>Genome-scale phylogeny and comparative genomics of the fungal order Sordariales.</title>
        <authorList>
            <consortium name="Lawrence Berkeley National Laboratory"/>
            <person name="Hensen N."/>
            <person name="Bonometti L."/>
            <person name="Westerberg I."/>
            <person name="Brannstrom I.O."/>
            <person name="Guillou S."/>
            <person name="Cros-Aarteil S."/>
            <person name="Calhoun S."/>
            <person name="Haridas S."/>
            <person name="Kuo A."/>
            <person name="Mondo S."/>
            <person name="Pangilinan J."/>
            <person name="Riley R."/>
            <person name="Labutti K."/>
            <person name="Andreopoulos B."/>
            <person name="Lipzen A."/>
            <person name="Chen C."/>
            <person name="Yanf M."/>
            <person name="Daum C."/>
            <person name="Ng V."/>
            <person name="Clum A."/>
            <person name="Steindorff A."/>
            <person name="Ohm R."/>
            <person name="Martin F."/>
            <person name="Silar P."/>
            <person name="Natvig D."/>
            <person name="Lalanne C."/>
            <person name="Gautier V."/>
            <person name="Ament-Velasquez S.L."/>
            <person name="Kruys A."/>
            <person name="Hutchinson M.I."/>
            <person name="Powell A.J."/>
            <person name="Barry K."/>
            <person name="Miller A.N."/>
            <person name="Grigoriev I.V."/>
            <person name="Debuchy R."/>
            <person name="Gladieux P."/>
            <person name="Thoren M.H."/>
            <person name="Johannesson H."/>
        </authorList>
    </citation>
    <scope>NUCLEOTIDE SEQUENCE</scope>
    <source>
        <strain evidence="4">8032-3</strain>
    </source>
</reference>
<evidence type="ECO:0000256" key="1">
    <source>
        <dbReference type="ARBA" id="ARBA00022574"/>
    </source>
</evidence>
<feature type="region of interest" description="Disordered" evidence="3">
    <location>
        <begin position="162"/>
        <end position="186"/>
    </location>
</feature>
<keyword evidence="2" id="KW-0677">Repeat</keyword>
<dbReference type="RefSeq" id="XP_060289109.1">
    <property type="nucleotide sequence ID" value="XM_060423644.1"/>
</dbReference>
<feature type="region of interest" description="Disordered" evidence="3">
    <location>
        <begin position="67"/>
        <end position="86"/>
    </location>
</feature>
<keyword evidence="1" id="KW-0853">WD repeat</keyword>
<dbReference type="GO" id="GO:1905786">
    <property type="term" value="P:positive regulation of anaphase-promoting complex-dependent catabolic process"/>
    <property type="evidence" value="ECO:0007669"/>
    <property type="project" value="TreeGrafter"/>
</dbReference>
<name>A0AAJ0CEM0_9PEZI</name>
<evidence type="ECO:0000313" key="4">
    <source>
        <dbReference type="EMBL" id="KAK1772896.1"/>
    </source>
</evidence>
<gene>
    <name evidence="4" type="ORF">QBC33DRAFT_32809</name>
</gene>
<dbReference type="Gene3D" id="2.130.10.10">
    <property type="entry name" value="YVTN repeat-like/Quinoprotein amine dehydrogenase"/>
    <property type="match status" value="2"/>
</dbReference>
<proteinExistence type="predicted"/>
<evidence type="ECO:0000256" key="3">
    <source>
        <dbReference type="SAM" id="MobiDB-lite"/>
    </source>
</evidence>
<dbReference type="GO" id="GO:0031145">
    <property type="term" value="P:anaphase-promoting complex-dependent catabolic process"/>
    <property type="evidence" value="ECO:0007669"/>
    <property type="project" value="TreeGrafter"/>
</dbReference>
<protein>
    <submittedName>
        <fullName evidence="4">WD40 repeat-like protein</fullName>
    </submittedName>
</protein>
<dbReference type="InterPro" id="IPR033010">
    <property type="entry name" value="Cdc20/Fizzy"/>
</dbReference>
<dbReference type="AlphaFoldDB" id="A0AAJ0CEM0"/>
<dbReference type="PANTHER" id="PTHR19918:SF5">
    <property type="entry name" value="MEIOSIS-SPECIFIC APC_C ACTIVATOR PROTEIN AMA1"/>
    <property type="match status" value="1"/>
</dbReference>
<keyword evidence="5" id="KW-1185">Reference proteome</keyword>
<dbReference type="GO" id="GO:0005680">
    <property type="term" value="C:anaphase-promoting complex"/>
    <property type="evidence" value="ECO:0007669"/>
    <property type="project" value="TreeGrafter"/>
</dbReference>
<dbReference type="GO" id="GO:0010997">
    <property type="term" value="F:anaphase-promoting complex binding"/>
    <property type="evidence" value="ECO:0007669"/>
    <property type="project" value="InterPro"/>
</dbReference>
<dbReference type="InterPro" id="IPR036322">
    <property type="entry name" value="WD40_repeat_dom_sf"/>
</dbReference>
<feature type="region of interest" description="Disordered" evidence="3">
    <location>
        <begin position="1"/>
        <end position="40"/>
    </location>
</feature>
<dbReference type="GO" id="GO:1990757">
    <property type="term" value="F:ubiquitin ligase activator activity"/>
    <property type="evidence" value="ECO:0007669"/>
    <property type="project" value="TreeGrafter"/>
</dbReference>
<dbReference type="InterPro" id="IPR001680">
    <property type="entry name" value="WD40_rpt"/>
</dbReference>
<dbReference type="Proteomes" id="UP001244011">
    <property type="component" value="Unassembled WGS sequence"/>
</dbReference>
<dbReference type="PANTHER" id="PTHR19918">
    <property type="entry name" value="CELL DIVISION CYCLE 20 CDC20 FIZZY -RELATED"/>
    <property type="match status" value="1"/>
</dbReference>
<accession>A0AAJ0CEM0</accession>
<dbReference type="InterPro" id="IPR015943">
    <property type="entry name" value="WD40/YVTN_repeat-like_dom_sf"/>
</dbReference>
<organism evidence="4 5">
    <name type="scientific">Phialemonium atrogriseum</name>
    <dbReference type="NCBI Taxonomy" id="1093897"/>
    <lineage>
        <taxon>Eukaryota</taxon>
        <taxon>Fungi</taxon>
        <taxon>Dikarya</taxon>
        <taxon>Ascomycota</taxon>
        <taxon>Pezizomycotina</taxon>
        <taxon>Sordariomycetes</taxon>
        <taxon>Sordariomycetidae</taxon>
        <taxon>Cephalothecales</taxon>
        <taxon>Cephalothecaceae</taxon>
        <taxon>Phialemonium</taxon>
    </lineage>
</organism>
<comment type="caution">
    <text evidence="4">The sequence shown here is derived from an EMBL/GenBank/DDBJ whole genome shotgun (WGS) entry which is preliminary data.</text>
</comment>
<feature type="region of interest" description="Disordered" evidence="3">
    <location>
        <begin position="91"/>
        <end position="127"/>
    </location>
</feature>
<feature type="compositionally biased region" description="Low complexity" evidence="3">
    <location>
        <begin position="95"/>
        <end position="108"/>
    </location>
</feature>